<comment type="caution">
    <text evidence="1">The sequence shown here is derived from an EMBL/GenBank/DDBJ whole genome shotgun (WGS) entry which is preliminary data.</text>
</comment>
<accession>A0A7C0ZE08</accession>
<gene>
    <name evidence="1" type="ORF">ENF18_00740</name>
</gene>
<dbReference type="AlphaFoldDB" id="A0A7C0ZE08"/>
<proteinExistence type="predicted"/>
<protein>
    <submittedName>
        <fullName evidence="1">Uncharacterized protein</fullName>
    </submittedName>
</protein>
<dbReference type="Proteomes" id="UP000885847">
    <property type="component" value="Unassembled WGS sequence"/>
</dbReference>
<evidence type="ECO:0000313" key="1">
    <source>
        <dbReference type="EMBL" id="HDI82302.1"/>
    </source>
</evidence>
<dbReference type="EMBL" id="DQWE01000032">
    <property type="protein sequence ID" value="HDI82302.1"/>
    <property type="molecule type" value="Genomic_DNA"/>
</dbReference>
<sequence>MMMKRVPLLIAILVPLIVFPEFNRTTSFIDTPVGFLSPQNQIRIGLNGSFSIGTSDHENHPIDFDYLNISYTFLPTLEVAFTAYTLKNYVIAAKYLVYSDSQSGLDISIGVDDITYTGNVSPVGGNDSIGQWDDDLSYPDDPAENLSLYAVLTKKTPQNIVLNIGLGRGRFIGYGPRSQWFHLPFLENPNLLIGLFGSIYFTTGPVSYGFEFDGRDFNIGLKYKMEAFTLGFAFTKVEQFLPGGEWRPRVAFGLTYGVPLIFKKFNNLVLLIVDEKGSPVNSSVSIKDAAGNVIYEGPVDGIYELKTEYTGPASIRIEAKNYEVYSSKLEIPEGRSREKITLEPYVLEGTVNVRVFDLKDNRLGNGVIVITDANGKEVINQQVIGKATFKLKQGEYNVKVHPGSKKYYEWSGKFTVKRKQTTNLEVGLVRKKFKLILHKIEFETGKAII</sequence>
<name>A0A7C0ZE08_UNCW3</name>
<reference evidence="1" key="1">
    <citation type="journal article" date="2020" name="mSystems">
        <title>Genome- and Community-Level Interaction Insights into Carbon Utilization and Element Cycling Functions of Hydrothermarchaeota in Hydrothermal Sediment.</title>
        <authorList>
            <person name="Zhou Z."/>
            <person name="Liu Y."/>
            <person name="Xu W."/>
            <person name="Pan J."/>
            <person name="Luo Z.H."/>
            <person name="Li M."/>
        </authorList>
    </citation>
    <scope>NUCLEOTIDE SEQUENCE [LARGE SCALE GENOMIC DNA]</scope>
    <source>
        <strain evidence="1">HyVt-102</strain>
    </source>
</reference>
<organism evidence="1">
    <name type="scientific">candidate division WOR-3 bacterium</name>
    <dbReference type="NCBI Taxonomy" id="2052148"/>
    <lineage>
        <taxon>Bacteria</taxon>
        <taxon>Bacteria division WOR-3</taxon>
    </lineage>
</organism>
<feature type="non-terminal residue" evidence="1">
    <location>
        <position position="449"/>
    </location>
</feature>